<dbReference type="AlphaFoldDB" id="A0A0L0SLW8"/>
<dbReference type="Proteomes" id="UP000054350">
    <property type="component" value="Unassembled WGS sequence"/>
</dbReference>
<sequence>MNWDTIDEREKRRELDSIRLKEEQRRQADDVKCRRNEERALGKVDAVLRPRSSTPAGSATAPPNTSSTSITMEKVATIGTGRILPSSPTIPPLLPLVPPSSTSTYAPMLGDVISTGLSTSPLGISTPGAACPTSLDKHDLQRLAARVAFLDQSLAAERDLRVRLESQLLADRLRVDQLTTALAAAHRALQTDVSNLTAHHALVQSTVAHATGRGARDTADQLASLSAQLTHVVADVAALQAAVRSAPEMVASAVARAEAKWRDAASAQVNDTVVVLQAFQKQVAGVEHGVRATLAAWGEAVLGPVARRVEDERVAWTAAVRAEQVVRDDGDRAVAAQVAAVARAVEELERRIADAVVEPAVAAVAMEVKEVDAKLRAEARAWTAKAVALDAKVRVIAAEVATVPPPMAAGGQVTLPTAPAPRLRDFFAEAEALAVDAARAATVQAASMSPRAGKQVTVAPDPGLLEDDNDDVVTLDASSSRALSSPAALAQTPPRPSSSRQVRMSVEDRPPVSADLLIATSSSGASAPVAGPTPTAGPVGNDQGVDTQRTEEKGD</sequence>
<feature type="compositionally biased region" description="Low complexity" evidence="1">
    <location>
        <begin position="52"/>
        <end position="67"/>
    </location>
</feature>
<feature type="compositionally biased region" description="Low complexity" evidence="1">
    <location>
        <begin position="477"/>
        <end position="490"/>
    </location>
</feature>
<gene>
    <name evidence="2" type="ORF">AMAG_19012</name>
</gene>
<name>A0A0L0SLW8_ALLM3</name>
<protein>
    <submittedName>
        <fullName evidence="2">Uncharacterized protein</fullName>
    </submittedName>
</protein>
<accession>A0A0L0SLW8</accession>
<reference evidence="3" key="2">
    <citation type="submission" date="2009-11" db="EMBL/GenBank/DDBJ databases">
        <title>The Genome Sequence of Allomyces macrogynus strain ATCC 38327.</title>
        <authorList>
            <consortium name="The Broad Institute Genome Sequencing Platform"/>
            <person name="Russ C."/>
            <person name="Cuomo C."/>
            <person name="Shea T."/>
            <person name="Young S.K."/>
            <person name="Zeng Q."/>
            <person name="Koehrsen M."/>
            <person name="Haas B."/>
            <person name="Borodovsky M."/>
            <person name="Guigo R."/>
            <person name="Alvarado L."/>
            <person name="Berlin A."/>
            <person name="Borenstein D."/>
            <person name="Chen Z."/>
            <person name="Engels R."/>
            <person name="Freedman E."/>
            <person name="Gellesch M."/>
            <person name="Goldberg J."/>
            <person name="Griggs A."/>
            <person name="Gujja S."/>
            <person name="Heiman D."/>
            <person name="Hepburn T."/>
            <person name="Howarth C."/>
            <person name="Jen D."/>
            <person name="Larson L."/>
            <person name="Lewis B."/>
            <person name="Mehta T."/>
            <person name="Park D."/>
            <person name="Pearson M."/>
            <person name="Roberts A."/>
            <person name="Saif S."/>
            <person name="Shenoy N."/>
            <person name="Sisk P."/>
            <person name="Stolte C."/>
            <person name="Sykes S."/>
            <person name="Walk T."/>
            <person name="White J."/>
            <person name="Yandava C."/>
            <person name="Burger G."/>
            <person name="Gray M.W."/>
            <person name="Holland P.W.H."/>
            <person name="King N."/>
            <person name="Lang F.B.F."/>
            <person name="Roger A.J."/>
            <person name="Ruiz-Trillo I."/>
            <person name="Lander E."/>
            <person name="Nusbaum C."/>
        </authorList>
    </citation>
    <scope>NUCLEOTIDE SEQUENCE [LARGE SCALE GENOMIC DNA]</scope>
    <source>
        <strain evidence="3">ATCC 38327</strain>
    </source>
</reference>
<dbReference type="OrthoDB" id="5595215at2759"/>
<evidence type="ECO:0000313" key="2">
    <source>
        <dbReference type="EMBL" id="KNE63526.1"/>
    </source>
</evidence>
<reference evidence="2 3" key="1">
    <citation type="submission" date="2009-11" db="EMBL/GenBank/DDBJ databases">
        <title>Annotation of Allomyces macrogynus ATCC 38327.</title>
        <authorList>
            <consortium name="The Broad Institute Genome Sequencing Platform"/>
            <person name="Russ C."/>
            <person name="Cuomo C."/>
            <person name="Burger G."/>
            <person name="Gray M.W."/>
            <person name="Holland P.W.H."/>
            <person name="King N."/>
            <person name="Lang F.B.F."/>
            <person name="Roger A.J."/>
            <person name="Ruiz-Trillo I."/>
            <person name="Young S.K."/>
            <person name="Zeng Q."/>
            <person name="Gargeya S."/>
            <person name="Fitzgerald M."/>
            <person name="Haas B."/>
            <person name="Abouelleil A."/>
            <person name="Alvarado L."/>
            <person name="Arachchi H.M."/>
            <person name="Berlin A."/>
            <person name="Chapman S.B."/>
            <person name="Gearin G."/>
            <person name="Goldberg J."/>
            <person name="Griggs A."/>
            <person name="Gujja S."/>
            <person name="Hansen M."/>
            <person name="Heiman D."/>
            <person name="Howarth C."/>
            <person name="Larimer J."/>
            <person name="Lui A."/>
            <person name="MacDonald P.J.P."/>
            <person name="McCowen C."/>
            <person name="Montmayeur A."/>
            <person name="Murphy C."/>
            <person name="Neiman D."/>
            <person name="Pearson M."/>
            <person name="Priest M."/>
            <person name="Roberts A."/>
            <person name="Saif S."/>
            <person name="Shea T."/>
            <person name="Sisk P."/>
            <person name="Stolte C."/>
            <person name="Sykes S."/>
            <person name="Wortman J."/>
            <person name="Nusbaum C."/>
            <person name="Birren B."/>
        </authorList>
    </citation>
    <scope>NUCLEOTIDE SEQUENCE [LARGE SCALE GENOMIC DNA]</scope>
    <source>
        <strain evidence="2 3">ATCC 38327</strain>
    </source>
</reference>
<proteinExistence type="predicted"/>
<keyword evidence="3" id="KW-1185">Reference proteome</keyword>
<dbReference type="VEuPathDB" id="FungiDB:AMAG_19012"/>
<organism evidence="2 3">
    <name type="scientific">Allomyces macrogynus (strain ATCC 38327)</name>
    <name type="common">Allomyces javanicus var. macrogynus</name>
    <dbReference type="NCBI Taxonomy" id="578462"/>
    <lineage>
        <taxon>Eukaryota</taxon>
        <taxon>Fungi</taxon>
        <taxon>Fungi incertae sedis</taxon>
        <taxon>Blastocladiomycota</taxon>
        <taxon>Blastocladiomycetes</taxon>
        <taxon>Blastocladiales</taxon>
        <taxon>Blastocladiaceae</taxon>
        <taxon>Allomyces</taxon>
    </lineage>
</organism>
<evidence type="ECO:0000313" key="3">
    <source>
        <dbReference type="Proteomes" id="UP000054350"/>
    </source>
</evidence>
<feature type="region of interest" description="Disordered" evidence="1">
    <location>
        <begin position="445"/>
        <end position="555"/>
    </location>
</feature>
<feature type="compositionally biased region" description="Low complexity" evidence="1">
    <location>
        <begin position="519"/>
        <end position="540"/>
    </location>
</feature>
<feature type="compositionally biased region" description="Acidic residues" evidence="1">
    <location>
        <begin position="464"/>
        <end position="473"/>
    </location>
</feature>
<feature type="region of interest" description="Disordered" evidence="1">
    <location>
        <begin position="42"/>
        <end position="67"/>
    </location>
</feature>
<dbReference type="EMBL" id="GG745342">
    <property type="protein sequence ID" value="KNE63526.1"/>
    <property type="molecule type" value="Genomic_DNA"/>
</dbReference>
<evidence type="ECO:0000256" key="1">
    <source>
        <dbReference type="SAM" id="MobiDB-lite"/>
    </source>
</evidence>